<gene>
    <name evidence="1" type="ORF">D1B17_00720</name>
</gene>
<evidence type="ECO:0000313" key="1">
    <source>
        <dbReference type="EMBL" id="AYE37259.1"/>
    </source>
</evidence>
<dbReference type="InterPro" id="IPR008979">
    <property type="entry name" value="Galactose-bd-like_sf"/>
</dbReference>
<proteinExistence type="predicted"/>
<dbReference type="Gene3D" id="2.60.120.260">
    <property type="entry name" value="Galactose-binding domain-like"/>
    <property type="match status" value="1"/>
</dbReference>
<dbReference type="OrthoDB" id="5674083at2"/>
<sequence length="264" mass="30670">MDNKITLQLINGKDVIKESSGMNSTYLAFHHHYKLNDFYNIVIDEAPRYLIVQLDVAIKPALIYVTENSWQYKIPFNLQREWPYPESAFQTRNNYVTVRYATDDEISSYRNLAENSHDQHDADFSYPHATANAETRGEYVFYSKNAIDGIVANESHGNFPFQSWGINQQEDAEMKIDFGREVELDKLAIILRADYPHDSHWTTISIEFSDGSIQSFNLNKTKERQVFAVDKRRVTWLKLFNLIKDKDASTFPALTQFEAYGNNV</sequence>
<reference evidence="2" key="1">
    <citation type="submission" date="2018-08" db="EMBL/GenBank/DDBJ databases">
        <title>Genome of Lactobacillus sp. HBUAS52074.</title>
        <authorList>
            <person name="Guo Z."/>
            <person name="Zhang Z.D."/>
        </authorList>
    </citation>
    <scope>NUCLEOTIDE SEQUENCE [LARGE SCALE GENOMIC DNA]</scope>
    <source>
        <strain evidence="2">HBUAS52074</strain>
    </source>
</reference>
<dbReference type="Proteomes" id="UP000267208">
    <property type="component" value="Chromosome"/>
</dbReference>
<dbReference type="KEGG" id="lzh:D1B17_00720"/>
<dbReference type="AlphaFoldDB" id="A0A386PR39"/>
<dbReference type="EMBL" id="CP031933">
    <property type="protein sequence ID" value="AYE37259.1"/>
    <property type="molecule type" value="Genomic_DNA"/>
</dbReference>
<accession>A0A386PR39</accession>
<evidence type="ECO:0008006" key="3">
    <source>
        <dbReference type="Google" id="ProtNLM"/>
    </source>
</evidence>
<dbReference type="SUPFAM" id="SSF49785">
    <property type="entry name" value="Galactose-binding domain-like"/>
    <property type="match status" value="1"/>
</dbReference>
<dbReference type="RefSeq" id="WP_120141490.1">
    <property type="nucleotide sequence ID" value="NZ_CP031933.2"/>
</dbReference>
<name>A0A386PR39_9LACO</name>
<evidence type="ECO:0000313" key="2">
    <source>
        <dbReference type="Proteomes" id="UP000267208"/>
    </source>
</evidence>
<organism evidence="1 2">
    <name type="scientific">Companilactobacillus zhachilii</name>
    <dbReference type="NCBI Taxonomy" id="2304606"/>
    <lineage>
        <taxon>Bacteria</taxon>
        <taxon>Bacillati</taxon>
        <taxon>Bacillota</taxon>
        <taxon>Bacilli</taxon>
        <taxon>Lactobacillales</taxon>
        <taxon>Lactobacillaceae</taxon>
        <taxon>Companilactobacillus</taxon>
    </lineage>
</organism>
<keyword evidence="2" id="KW-1185">Reference proteome</keyword>
<protein>
    <recommendedName>
        <fullName evidence="3">Discoidin domain-containing protein</fullName>
    </recommendedName>
</protein>